<feature type="compositionally biased region" description="Low complexity" evidence="1">
    <location>
        <begin position="45"/>
        <end position="58"/>
    </location>
</feature>
<keyword evidence="3" id="KW-1185">Reference proteome</keyword>
<dbReference type="AlphaFoldDB" id="D8PNF9"/>
<sequence>MPIATSSTSLRDRRHVALVVKTSRNELETRGRNRTRHPLVNSREPTASSSRPPRVRAPTPAPLYHAHELMPYLHIGFHDLDTKSTRIPGPYTHGPAPTHVVKILYAPTRGATLHTDTAADAHILTISVPKDAHRSVHLSHKQRHLIADFLALALPYHSATCPPPTPMRGLVADAARVVVCAPRGKSAVGYADPGPARLVLAAVATYVASISGNPERVVLPQIVDDEETPTVWRKAWIGYTL</sequence>
<evidence type="ECO:0000313" key="2">
    <source>
        <dbReference type="EMBL" id="EFJ02891.1"/>
    </source>
</evidence>
<evidence type="ECO:0000256" key="1">
    <source>
        <dbReference type="SAM" id="MobiDB-lite"/>
    </source>
</evidence>
<evidence type="ECO:0000313" key="3">
    <source>
        <dbReference type="Proteomes" id="UP000007431"/>
    </source>
</evidence>
<dbReference type="InParanoid" id="D8PNF9"/>
<dbReference type="EMBL" id="GL377302">
    <property type="protein sequence ID" value="EFJ02891.1"/>
    <property type="molecule type" value="Genomic_DNA"/>
</dbReference>
<gene>
    <name evidence="2" type="ORF">SCHCODRAFT_254877</name>
</gene>
<dbReference type="Proteomes" id="UP000007431">
    <property type="component" value="Unassembled WGS sequence"/>
</dbReference>
<name>D8PNF9_SCHCM</name>
<dbReference type="OrthoDB" id="2909737at2759"/>
<protein>
    <submittedName>
        <fullName evidence="2">Uncharacterized protein</fullName>
    </submittedName>
</protein>
<dbReference type="VEuPathDB" id="FungiDB:SCHCODRAFT_02621094"/>
<feature type="region of interest" description="Disordered" evidence="1">
    <location>
        <begin position="1"/>
        <end position="58"/>
    </location>
</feature>
<accession>D8PNF9</accession>
<proteinExistence type="predicted"/>
<dbReference type="KEGG" id="scm:SCHCO_02621094"/>
<organism evidence="3">
    <name type="scientific">Schizophyllum commune (strain H4-8 / FGSC 9210)</name>
    <name type="common">Split gill fungus</name>
    <dbReference type="NCBI Taxonomy" id="578458"/>
    <lineage>
        <taxon>Eukaryota</taxon>
        <taxon>Fungi</taxon>
        <taxon>Dikarya</taxon>
        <taxon>Basidiomycota</taxon>
        <taxon>Agaricomycotina</taxon>
        <taxon>Agaricomycetes</taxon>
        <taxon>Agaricomycetidae</taxon>
        <taxon>Agaricales</taxon>
        <taxon>Schizophyllaceae</taxon>
        <taxon>Schizophyllum</taxon>
    </lineage>
</organism>
<dbReference type="RefSeq" id="XP_003037793.1">
    <property type="nucleotide sequence ID" value="XM_003037747.1"/>
</dbReference>
<dbReference type="HOGENOM" id="CLU_1152320_0_0_1"/>
<reference evidence="2 3" key="1">
    <citation type="journal article" date="2010" name="Nat. Biotechnol.">
        <title>Genome sequence of the model mushroom Schizophyllum commune.</title>
        <authorList>
            <person name="Ohm R.A."/>
            <person name="de Jong J.F."/>
            <person name="Lugones L.G."/>
            <person name="Aerts A."/>
            <person name="Kothe E."/>
            <person name="Stajich J.E."/>
            <person name="de Vries R.P."/>
            <person name="Record E."/>
            <person name="Levasseur A."/>
            <person name="Baker S.E."/>
            <person name="Bartholomew K.A."/>
            <person name="Coutinho P.M."/>
            <person name="Erdmann S."/>
            <person name="Fowler T.J."/>
            <person name="Gathman A.C."/>
            <person name="Lombard V."/>
            <person name="Henrissat B."/>
            <person name="Knabe N."/>
            <person name="Kuees U."/>
            <person name="Lilly W.W."/>
            <person name="Lindquist E."/>
            <person name="Lucas S."/>
            <person name="Magnuson J.K."/>
            <person name="Piumi F."/>
            <person name="Raudaskoski M."/>
            <person name="Salamov A."/>
            <person name="Schmutz J."/>
            <person name="Schwarze F.W.M.R."/>
            <person name="vanKuyk P.A."/>
            <person name="Horton J.S."/>
            <person name="Grigoriev I.V."/>
            <person name="Woesten H.A.B."/>
        </authorList>
    </citation>
    <scope>NUCLEOTIDE SEQUENCE [LARGE SCALE GENOMIC DNA]</scope>
    <source>
        <strain evidence="3">H4-8 / FGSC 9210</strain>
    </source>
</reference>
<dbReference type="GeneID" id="9595108"/>